<feature type="compositionally biased region" description="Basic and acidic residues" evidence="12">
    <location>
        <begin position="275"/>
        <end position="300"/>
    </location>
</feature>
<protein>
    <submittedName>
        <fullName evidence="15">Uncharacterized protein</fullName>
    </submittedName>
</protein>
<evidence type="ECO:0000256" key="10">
    <source>
        <dbReference type="PROSITE-ProRule" id="PRU00125"/>
    </source>
</evidence>
<feature type="domain" description="LIM zinc-binding" evidence="13">
    <location>
        <begin position="118"/>
        <end position="179"/>
    </location>
</feature>
<dbReference type="GO" id="GO:0000981">
    <property type="term" value="F:DNA-binding transcription factor activity, RNA polymerase II-specific"/>
    <property type="evidence" value="ECO:0007669"/>
    <property type="project" value="InterPro"/>
</dbReference>
<dbReference type="InterPro" id="IPR017970">
    <property type="entry name" value="Homeobox_CS"/>
</dbReference>
<evidence type="ECO:0000256" key="5">
    <source>
        <dbReference type="ARBA" id="ARBA00023038"/>
    </source>
</evidence>
<dbReference type="GO" id="GO:0046872">
    <property type="term" value="F:metal ion binding"/>
    <property type="evidence" value="ECO:0007669"/>
    <property type="project" value="UniProtKB-KW"/>
</dbReference>
<evidence type="ECO:0000259" key="14">
    <source>
        <dbReference type="PROSITE" id="PS50071"/>
    </source>
</evidence>
<dbReference type="InterPro" id="IPR001781">
    <property type="entry name" value="Znf_LIM"/>
</dbReference>
<dbReference type="InterPro" id="IPR050453">
    <property type="entry name" value="LIM_Homeobox_TF"/>
</dbReference>
<evidence type="ECO:0000256" key="12">
    <source>
        <dbReference type="SAM" id="MobiDB-lite"/>
    </source>
</evidence>
<feature type="DNA-binding region" description="Homeobox" evidence="9">
    <location>
        <begin position="212"/>
        <end position="271"/>
    </location>
</feature>
<dbReference type="PROSITE" id="PS00478">
    <property type="entry name" value="LIM_DOMAIN_1"/>
    <property type="match status" value="1"/>
</dbReference>
<comment type="subcellular location">
    <subcellularLocation>
        <location evidence="1 9 11">Nucleus</location>
    </subcellularLocation>
</comment>
<dbReference type="PROSITE" id="PS50071">
    <property type="entry name" value="HOMEOBOX_2"/>
    <property type="match status" value="1"/>
</dbReference>
<dbReference type="GO" id="GO:0030182">
    <property type="term" value="P:neuron differentiation"/>
    <property type="evidence" value="ECO:0007669"/>
    <property type="project" value="TreeGrafter"/>
</dbReference>
<evidence type="ECO:0000256" key="9">
    <source>
        <dbReference type="PROSITE-ProRule" id="PRU00108"/>
    </source>
</evidence>
<evidence type="ECO:0000256" key="2">
    <source>
        <dbReference type="ARBA" id="ARBA00022723"/>
    </source>
</evidence>
<keyword evidence="5 10" id="KW-0440">LIM domain</keyword>
<dbReference type="FunFam" id="2.10.110.10:FF:000103">
    <property type="entry name" value="LIM homeobox transcription factor 1-beta"/>
    <property type="match status" value="1"/>
</dbReference>
<feature type="domain" description="Homeobox" evidence="14">
    <location>
        <begin position="210"/>
        <end position="270"/>
    </location>
</feature>
<dbReference type="SUPFAM" id="SSF46689">
    <property type="entry name" value="Homeodomain-like"/>
    <property type="match status" value="1"/>
</dbReference>
<dbReference type="GO" id="GO:0005634">
    <property type="term" value="C:nucleus"/>
    <property type="evidence" value="ECO:0007669"/>
    <property type="project" value="UniProtKB-SubCell"/>
</dbReference>
<dbReference type="PROSITE" id="PS50023">
    <property type="entry name" value="LIM_DOMAIN_2"/>
    <property type="match status" value="2"/>
</dbReference>
<dbReference type="InterPro" id="IPR001356">
    <property type="entry name" value="HD"/>
</dbReference>
<evidence type="ECO:0000256" key="3">
    <source>
        <dbReference type="ARBA" id="ARBA00022737"/>
    </source>
</evidence>
<evidence type="ECO:0000313" key="15">
    <source>
        <dbReference type="EMBL" id="KAK8392976.1"/>
    </source>
</evidence>
<keyword evidence="7 9" id="KW-0371">Homeobox</keyword>
<dbReference type="FunFam" id="2.10.110.10:FF:000006">
    <property type="entry name" value="LIM homeobox transcription factor 1-beta"/>
    <property type="match status" value="1"/>
</dbReference>
<dbReference type="GO" id="GO:0000977">
    <property type="term" value="F:RNA polymerase II transcription regulatory region sequence-specific DNA binding"/>
    <property type="evidence" value="ECO:0007669"/>
    <property type="project" value="TreeGrafter"/>
</dbReference>
<keyword evidence="8 9" id="KW-0539">Nucleus</keyword>
<keyword evidence="16" id="KW-1185">Reference proteome</keyword>
<dbReference type="FunFam" id="1.10.10.60:FF:000227">
    <property type="entry name" value="LIM homeobox transcription factor"/>
    <property type="match status" value="1"/>
</dbReference>
<dbReference type="CDD" id="cd00086">
    <property type="entry name" value="homeodomain"/>
    <property type="match status" value="1"/>
</dbReference>
<evidence type="ECO:0000256" key="1">
    <source>
        <dbReference type="ARBA" id="ARBA00004123"/>
    </source>
</evidence>
<name>A0AAW0U231_SCYPA</name>
<dbReference type="Proteomes" id="UP001487740">
    <property type="component" value="Unassembled WGS sequence"/>
</dbReference>
<keyword evidence="4 10" id="KW-0862">Zinc</keyword>
<evidence type="ECO:0000313" key="16">
    <source>
        <dbReference type="Proteomes" id="UP001487740"/>
    </source>
</evidence>
<keyword evidence="6 9" id="KW-0238">DNA-binding</keyword>
<dbReference type="Gene3D" id="2.10.110.10">
    <property type="entry name" value="Cysteine Rich Protein"/>
    <property type="match status" value="2"/>
</dbReference>
<sequence length="412" mass="45669">MATPARTDEDCVAPAASVLPMSTLAAAAASIPSWVGMAVTITRPCSADTEVMKPMALEMCEGCGRTIHDRFIMRVIDTSWHEDCLVCCVCRVQLQHSCFARDSKIYCKLDYDRLFSVKCAGCGDRLLPHELVMRAQSLVFHLHCFACVVCCQVLQKGDQYVLRGHQLFCRADYEKEMFLLQQHGPQSEWLCPLGDDFIVDDGSRPRDGRRGPKRPRTILTSAQRKQFMASFSVSPKPCRKVREQLAKETGLSVRVVQVWFQNQRAKMKKLQRRAKQTEHNNNNDKDDKDDKGDVAKKEGGGEGQYGGLTPIDSLDSPYATTPKSSAVPYSPEGESFPAHSGDSFCGSDISFEEGRMDQFDDQGEMSSGGGAAPPSTQAPPDVPTMVGVTGSIYPQINPIDKLYLMQNSYFDH</sequence>
<dbReference type="PROSITE" id="PS00027">
    <property type="entry name" value="HOMEOBOX_1"/>
    <property type="match status" value="1"/>
</dbReference>
<feature type="domain" description="LIM zinc-binding" evidence="13">
    <location>
        <begin position="58"/>
        <end position="117"/>
    </location>
</feature>
<proteinExistence type="predicted"/>
<organism evidence="15 16">
    <name type="scientific">Scylla paramamosain</name>
    <name type="common">Mud crab</name>
    <dbReference type="NCBI Taxonomy" id="85552"/>
    <lineage>
        <taxon>Eukaryota</taxon>
        <taxon>Metazoa</taxon>
        <taxon>Ecdysozoa</taxon>
        <taxon>Arthropoda</taxon>
        <taxon>Crustacea</taxon>
        <taxon>Multicrustacea</taxon>
        <taxon>Malacostraca</taxon>
        <taxon>Eumalacostraca</taxon>
        <taxon>Eucarida</taxon>
        <taxon>Decapoda</taxon>
        <taxon>Pleocyemata</taxon>
        <taxon>Brachyura</taxon>
        <taxon>Eubrachyura</taxon>
        <taxon>Portunoidea</taxon>
        <taxon>Portunidae</taxon>
        <taxon>Portuninae</taxon>
        <taxon>Scylla</taxon>
    </lineage>
</organism>
<dbReference type="SUPFAM" id="SSF57716">
    <property type="entry name" value="Glucocorticoid receptor-like (DNA-binding domain)"/>
    <property type="match status" value="2"/>
</dbReference>
<evidence type="ECO:0000259" key="13">
    <source>
        <dbReference type="PROSITE" id="PS50023"/>
    </source>
</evidence>
<evidence type="ECO:0000256" key="6">
    <source>
        <dbReference type="ARBA" id="ARBA00023125"/>
    </source>
</evidence>
<keyword evidence="3" id="KW-0677">Repeat</keyword>
<dbReference type="InterPro" id="IPR009057">
    <property type="entry name" value="Homeodomain-like_sf"/>
</dbReference>
<keyword evidence="2 10" id="KW-0479">Metal-binding</keyword>
<dbReference type="PANTHER" id="PTHR24208">
    <property type="entry name" value="LIM/HOMEOBOX PROTEIN LHX"/>
    <property type="match status" value="1"/>
</dbReference>
<dbReference type="PANTHER" id="PTHR24208:SF166">
    <property type="entry name" value="LIM HOMEOBOX TRANSCRIPTION FACTOR 1 ALPHA, ISOFORM B"/>
    <property type="match status" value="1"/>
</dbReference>
<accession>A0AAW0U231</accession>
<evidence type="ECO:0000256" key="7">
    <source>
        <dbReference type="ARBA" id="ARBA00023155"/>
    </source>
</evidence>
<dbReference type="EMBL" id="JARAKH010000021">
    <property type="protein sequence ID" value="KAK8392976.1"/>
    <property type="molecule type" value="Genomic_DNA"/>
</dbReference>
<dbReference type="Pfam" id="PF00412">
    <property type="entry name" value="LIM"/>
    <property type="match status" value="2"/>
</dbReference>
<gene>
    <name evidence="15" type="ORF">O3P69_013187</name>
</gene>
<dbReference type="SMART" id="SM00132">
    <property type="entry name" value="LIM"/>
    <property type="match status" value="2"/>
</dbReference>
<evidence type="ECO:0000256" key="11">
    <source>
        <dbReference type="RuleBase" id="RU000682"/>
    </source>
</evidence>
<comment type="caution">
    <text evidence="15">The sequence shown here is derived from an EMBL/GenBank/DDBJ whole genome shotgun (WGS) entry which is preliminary data.</text>
</comment>
<evidence type="ECO:0000256" key="4">
    <source>
        <dbReference type="ARBA" id="ARBA00022833"/>
    </source>
</evidence>
<evidence type="ECO:0000256" key="8">
    <source>
        <dbReference type="ARBA" id="ARBA00023242"/>
    </source>
</evidence>
<dbReference type="SMART" id="SM00389">
    <property type="entry name" value="HOX"/>
    <property type="match status" value="1"/>
</dbReference>
<dbReference type="Gene3D" id="1.10.10.60">
    <property type="entry name" value="Homeodomain-like"/>
    <property type="match status" value="1"/>
</dbReference>
<dbReference type="Pfam" id="PF00046">
    <property type="entry name" value="Homeodomain"/>
    <property type="match status" value="1"/>
</dbReference>
<feature type="region of interest" description="Disordered" evidence="12">
    <location>
        <begin position="267"/>
        <end position="383"/>
    </location>
</feature>
<dbReference type="CDD" id="cd09371">
    <property type="entry name" value="LIM1_Lmx1b"/>
    <property type="match status" value="1"/>
</dbReference>
<reference evidence="15 16" key="1">
    <citation type="submission" date="2023-03" db="EMBL/GenBank/DDBJ databases">
        <title>High-quality genome of Scylla paramamosain provides insights in environmental adaptation.</title>
        <authorList>
            <person name="Zhang L."/>
        </authorList>
    </citation>
    <scope>NUCLEOTIDE SEQUENCE [LARGE SCALE GENOMIC DNA]</scope>
    <source>
        <strain evidence="15">LZ_2023a</strain>
        <tissue evidence="15">Muscle</tissue>
    </source>
</reference>
<dbReference type="AlphaFoldDB" id="A0AAW0U231"/>